<sequence length="437" mass="50174">MSFEAKTITALKDSPSNKNAITPCQCPSRALAAVFFNPDLLDCIFNFLGFDRADYLSFQFAVDIQIRQACHRNDPLQRMALVCKMWNPTAVKLLYRDLQVYRQESIPLLLRTLRESYNLRPLIRSYLFIPPESSFLVGMNESVHQLHVEIYGICEILSKSVPLHLKLVESASFSLLTTYRNDIRTLHIVPVGGAFSSEGISSLSLPMLETLTLQFGGPQLFDGDNRFLLDAPKLSRLRLLTTFIDTRKSHVNSWFHRILPKIKHLELHNIQVIYGDRTFYTILKQCSETLESILLTPQEIIILGSQEILDLTDFRSLTHLTLQVPPLKGDIPPVALPLSLVHLTIWHRRLEAPVKSIYSDKVFSRWTDVSFTCLQRVSRCLESVDTRRTPNLKSFTLFAWKEAWNSLDDVRKSIENKCRELGVELHTELWEFTPSKG</sequence>
<evidence type="ECO:0000313" key="2">
    <source>
        <dbReference type="Proteomes" id="UP000053477"/>
    </source>
</evidence>
<dbReference type="AlphaFoldDB" id="A0A0H2RLK5"/>
<keyword evidence="2" id="KW-1185">Reference proteome</keyword>
<protein>
    <submittedName>
        <fullName evidence="1">Uncharacterized protein</fullName>
    </submittedName>
</protein>
<dbReference type="Proteomes" id="UP000053477">
    <property type="component" value="Unassembled WGS sequence"/>
</dbReference>
<reference evidence="1 2" key="1">
    <citation type="submission" date="2015-04" db="EMBL/GenBank/DDBJ databases">
        <title>Complete genome sequence of Schizopora paradoxa KUC8140, a cosmopolitan wood degrader in East Asia.</title>
        <authorList>
            <consortium name="DOE Joint Genome Institute"/>
            <person name="Min B."/>
            <person name="Park H."/>
            <person name="Jang Y."/>
            <person name="Kim J.-J."/>
            <person name="Kim K.H."/>
            <person name="Pangilinan J."/>
            <person name="Lipzen A."/>
            <person name="Riley R."/>
            <person name="Grigoriev I.V."/>
            <person name="Spatafora J.W."/>
            <person name="Choi I.-G."/>
        </authorList>
    </citation>
    <scope>NUCLEOTIDE SEQUENCE [LARGE SCALE GENOMIC DNA]</scope>
    <source>
        <strain evidence="1 2">KUC8140</strain>
    </source>
</reference>
<dbReference type="EMBL" id="KQ085970">
    <property type="protein sequence ID" value="KLO12855.1"/>
    <property type="molecule type" value="Genomic_DNA"/>
</dbReference>
<name>A0A0H2RLK5_9AGAM</name>
<organism evidence="1 2">
    <name type="scientific">Schizopora paradoxa</name>
    <dbReference type="NCBI Taxonomy" id="27342"/>
    <lineage>
        <taxon>Eukaryota</taxon>
        <taxon>Fungi</taxon>
        <taxon>Dikarya</taxon>
        <taxon>Basidiomycota</taxon>
        <taxon>Agaricomycotina</taxon>
        <taxon>Agaricomycetes</taxon>
        <taxon>Hymenochaetales</taxon>
        <taxon>Schizoporaceae</taxon>
        <taxon>Schizopora</taxon>
    </lineage>
</organism>
<accession>A0A0H2RLK5</accession>
<evidence type="ECO:0000313" key="1">
    <source>
        <dbReference type="EMBL" id="KLO12855.1"/>
    </source>
</evidence>
<proteinExistence type="predicted"/>
<gene>
    <name evidence="1" type="ORF">SCHPADRAFT_399026</name>
</gene>
<dbReference type="Gene3D" id="3.80.10.10">
    <property type="entry name" value="Ribonuclease Inhibitor"/>
    <property type="match status" value="1"/>
</dbReference>
<dbReference type="InterPro" id="IPR032675">
    <property type="entry name" value="LRR_dom_sf"/>
</dbReference>
<dbReference type="InParanoid" id="A0A0H2RLK5"/>